<evidence type="ECO:0000256" key="4">
    <source>
        <dbReference type="ARBA" id="ARBA00023172"/>
    </source>
</evidence>
<dbReference type="SUPFAM" id="SSF50249">
    <property type="entry name" value="Nucleic acid-binding proteins"/>
    <property type="match status" value="1"/>
</dbReference>
<comment type="function">
    <text evidence="7">Involved in DNA repair and RecF pathway recombination.</text>
</comment>
<evidence type="ECO:0000256" key="7">
    <source>
        <dbReference type="HAMAP-Rule" id="MF_00201"/>
    </source>
</evidence>
<evidence type="ECO:0000313" key="9">
    <source>
        <dbReference type="EMBL" id="OGN22569.1"/>
    </source>
</evidence>
<dbReference type="Pfam" id="PF02565">
    <property type="entry name" value="RecO_C"/>
    <property type="match status" value="1"/>
</dbReference>
<sequence>MTTKAIILKKQNTNEYDQLVDCYTEDFGKITAIAKSILKPGSIQALHLDTFNLVEFELVGGSASWRMPIITGAQTANSYVGIKSSTAKTAVAYFFIEAIDKMVFENDKDDKLWCFLITFFSELNKNDASPGILLRQGQSRLLDILGYLPEVNSCKSCNDKIDTETFGAFNHALGGIVCKRCFLDGQGGILISQEDFSLLNLNYNNGTKDYRRSVLDGMFEYVSGGKFSSLELMSVIK</sequence>
<dbReference type="Pfam" id="PF11967">
    <property type="entry name" value="RecO_N"/>
    <property type="match status" value="1"/>
</dbReference>
<dbReference type="InterPro" id="IPR022572">
    <property type="entry name" value="DNA_rep/recomb_RecO_N"/>
</dbReference>
<dbReference type="InterPro" id="IPR042242">
    <property type="entry name" value="RecO_C"/>
</dbReference>
<dbReference type="GO" id="GO:0043590">
    <property type="term" value="C:bacterial nucleoid"/>
    <property type="evidence" value="ECO:0007669"/>
    <property type="project" value="TreeGrafter"/>
</dbReference>
<keyword evidence="5 7" id="KW-0234">DNA repair</keyword>
<dbReference type="STRING" id="1802694.A2918_02295"/>
<evidence type="ECO:0000259" key="8">
    <source>
        <dbReference type="Pfam" id="PF11967"/>
    </source>
</evidence>
<protein>
    <recommendedName>
        <fullName evidence="2 7">DNA repair protein RecO</fullName>
    </recommendedName>
    <alternativeName>
        <fullName evidence="6 7">Recombination protein O</fullName>
    </alternativeName>
</protein>
<dbReference type="HAMAP" id="MF_00201">
    <property type="entry name" value="RecO"/>
    <property type="match status" value="1"/>
</dbReference>
<dbReference type="InterPro" id="IPR037278">
    <property type="entry name" value="ARFGAP/RecO"/>
</dbReference>
<dbReference type="PANTHER" id="PTHR33991:SF1">
    <property type="entry name" value="DNA REPAIR PROTEIN RECO"/>
    <property type="match status" value="1"/>
</dbReference>
<dbReference type="Gene3D" id="2.40.50.140">
    <property type="entry name" value="Nucleic acid-binding proteins"/>
    <property type="match status" value="1"/>
</dbReference>
<evidence type="ECO:0000256" key="1">
    <source>
        <dbReference type="ARBA" id="ARBA00007452"/>
    </source>
</evidence>
<dbReference type="Proteomes" id="UP000178227">
    <property type="component" value="Unassembled WGS sequence"/>
</dbReference>
<accession>A0A1F8GDN0</accession>
<reference evidence="9 10" key="1">
    <citation type="journal article" date="2016" name="Nat. Commun.">
        <title>Thousands of microbial genomes shed light on interconnected biogeochemical processes in an aquifer system.</title>
        <authorList>
            <person name="Anantharaman K."/>
            <person name="Brown C.T."/>
            <person name="Hug L.A."/>
            <person name="Sharon I."/>
            <person name="Castelle C.J."/>
            <person name="Probst A.J."/>
            <person name="Thomas B.C."/>
            <person name="Singh A."/>
            <person name="Wilkins M.J."/>
            <person name="Karaoz U."/>
            <person name="Brodie E.L."/>
            <person name="Williams K.H."/>
            <person name="Hubbard S.S."/>
            <person name="Banfield J.F."/>
        </authorList>
    </citation>
    <scope>NUCLEOTIDE SEQUENCE [LARGE SCALE GENOMIC DNA]</scope>
</reference>
<evidence type="ECO:0000313" key="10">
    <source>
        <dbReference type="Proteomes" id="UP000178227"/>
    </source>
</evidence>
<evidence type="ECO:0000256" key="3">
    <source>
        <dbReference type="ARBA" id="ARBA00022763"/>
    </source>
</evidence>
<dbReference type="AlphaFoldDB" id="A0A1F8GDN0"/>
<comment type="similarity">
    <text evidence="1 7">Belongs to the RecO family.</text>
</comment>
<dbReference type="EMBL" id="MGKI01000011">
    <property type="protein sequence ID" value="OGN22569.1"/>
    <property type="molecule type" value="Genomic_DNA"/>
</dbReference>
<organism evidence="9 10">
    <name type="scientific">Candidatus Yanofskybacteria bacterium RIFCSPLOWO2_01_FULL_42_49</name>
    <dbReference type="NCBI Taxonomy" id="1802694"/>
    <lineage>
        <taxon>Bacteria</taxon>
        <taxon>Candidatus Yanofskyibacteriota</taxon>
    </lineage>
</organism>
<gene>
    <name evidence="7" type="primary">recO</name>
    <name evidence="9" type="ORF">A2918_02295</name>
</gene>
<dbReference type="InterPro" id="IPR012340">
    <property type="entry name" value="NA-bd_OB-fold"/>
</dbReference>
<name>A0A1F8GDN0_9BACT</name>
<keyword evidence="3 7" id="KW-0227">DNA damage</keyword>
<evidence type="ECO:0000256" key="5">
    <source>
        <dbReference type="ARBA" id="ARBA00023204"/>
    </source>
</evidence>
<dbReference type="PANTHER" id="PTHR33991">
    <property type="entry name" value="DNA REPAIR PROTEIN RECO"/>
    <property type="match status" value="1"/>
</dbReference>
<feature type="domain" description="DNA replication/recombination mediator RecO N-terminal" evidence="8">
    <location>
        <begin position="2"/>
        <end position="62"/>
    </location>
</feature>
<proteinExistence type="inferred from homology"/>
<evidence type="ECO:0000256" key="6">
    <source>
        <dbReference type="ARBA" id="ARBA00033409"/>
    </source>
</evidence>
<dbReference type="Gene3D" id="1.20.1440.120">
    <property type="entry name" value="Recombination protein O, C-terminal domain"/>
    <property type="match status" value="1"/>
</dbReference>
<dbReference type="GO" id="GO:0006310">
    <property type="term" value="P:DNA recombination"/>
    <property type="evidence" value="ECO:0007669"/>
    <property type="project" value="UniProtKB-UniRule"/>
</dbReference>
<comment type="caution">
    <text evidence="9">The sequence shown here is derived from an EMBL/GenBank/DDBJ whole genome shotgun (WGS) entry which is preliminary data.</text>
</comment>
<dbReference type="NCBIfam" id="TIGR00613">
    <property type="entry name" value="reco"/>
    <property type="match status" value="1"/>
</dbReference>
<dbReference type="GO" id="GO:0006302">
    <property type="term" value="P:double-strand break repair"/>
    <property type="evidence" value="ECO:0007669"/>
    <property type="project" value="TreeGrafter"/>
</dbReference>
<evidence type="ECO:0000256" key="2">
    <source>
        <dbReference type="ARBA" id="ARBA00021310"/>
    </source>
</evidence>
<dbReference type="SUPFAM" id="SSF57863">
    <property type="entry name" value="ArfGap/RecO-like zinc finger"/>
    <property type="match status" value="1"/>
</dbReference>
<dbReference type="InterPro" id="IPR003717">
    <property type="entry name" value="RecO"/>
</dbReference>
<keyword evidence="4 7" id="KW-0233">DNA recombination</keyword>